<dbReference type="PANTHER" id="PTHR23502:SF50">
    <property type="entry name" value="TRANSPORTER, PUTATIVE (AFU_ORTHOLOGUE AFUA_5G00430)-RELATED"/>
    <property type="match status" value="1"/>
</dbReference>
<dbReference type="InterPro" id="IPR036259">
    <property type="entry name" value="MFS_trans_sf"/>
</dbReference>
<accession>T4ZX17</accession>
<dbReference type="eggNOG" id="KOG0255">
    <property type="taxonomic scope" value="Eukaryota"/>
</dbReference>
<dbReference type="HOGENOM" id="CLU_008455_13_5_1"/>
<feature type="transmembrane region" description="Helical" evidence="5">
    <location>
        <begin position="307"/>
        <end position="329"/>
    </location>
</feature>
<dbReference type="GO" id="GO:0005886">
    <property type="term" value="C:plasma membrane"/>
    <property type="evidence" value="ECO:0007669"/>
    <property type="project" value="TreeGrafter"/>
</dbReference>
<keyword evidence="2 5" id="KW-0812">Transmembrane</keyword>
<evidence type="ECO:0000256" key="1">
    <source>
        <dbReference type="ARBA" id="ARBA00004141"/>
    </source>
</evidence>
<protein>
    <submittedName>
        <fullName evidence="6">Major facilitator superfamily transporter</fullName>
    </submittedName>
</protein>
<evidence type="ECO:0000256" key="2">
    <source>
        <dbReference type="ARBA" id="ARBA00022692"/>
    </source>
</evidence>
<feature type="transmembrane region" description="Helical" evidence="5">
    <location>
        <begin position="205"/>
        <end position="234"/>
    </location>
</feature>
<organism evidence="6 7">
    <name type="scientific">Ophiocordyceps sinensis (strain Co18 / CGMCC 3.14243)</name>
    <name type="common">Yarsagumba caterpillar fungus</name>
    <name type="synonym">Hirsutella sinensis</name>
    <dbReference type="NCBI Taxonomy" id="911162"/>
    <lineage>
        <taxon>Eukaryota</taxon>
        <taxon>Fungi</taxon>
        <taxon>Dikarya</taxon>
        <taxon>Ascomycota</taxon>
        <taxon>Pezizomycotina</taxon>
        <taxon>Sordariomycetes</taxon>
        <taxon>Hypocreomycetidae</taxon>
        <taxon>Hypocreales</taxon>
        <taxon>Ophiocordycipitaceae</taxon>
        <taxon>Ophiocordyceps</taxon>
    </lineage>
</organism>
<dbReference type="Proteomes" id="UP000019374">
    <property type="component" value="Unassembled WGS sequence"/>
</dbReference>
<name>T4ZX17_OPHSC</name>
<dbReference type="PANTHER" id="PTHR23502">
    <property type="entry name" value="MAJOR FACILITATOR SUPERFAMILY"/>
    <property type="match status" value="1"/>
</dbReference>
<dbReference type="GO" id="GO:0022857">
    <property type="term" value="F:transmembrane transporter activity"/>
    <property type="evidence" value="ECO:0007669"/>
    <property type="project" value="TreeGrafter"/>
</dbReference>
<keyword evidence="3 5" id="KW-1133">Transmembrane helix</keyword>
<evidence type="ECO:0000313" key="6">
    <source>
        <dbReference type="EMBL" id="EQK97664.1"/>
    </source>
</evidence>
<dbReference type="EMBL" id="KE657434">
    <property type="protein sequence ID" value="EQK97664.1"/>
    <property type="molecule type" value="Genomic_DNA"/>
</dbReference>
<feature type="transmembrane region" description="Helical" evidence="5">
    <location>
        <begin position="178"/>
        <end position="199"/>
    </location>
</feature>
<dbReference type="SUPFAM" id="SSF103473">
    <property type="entry name" value="MFS general substrate transporter"/>
    <property type="match status" value="1"/>
</dbReference>
<evidence type="ECO:0000256" key="5">
    <source>
        <dbReference type="SAM" id="Phobius"/>
    </source>
</evidence>
<dbReference type="AlphaFoldDB" id="T4ZX17"/>
<comment type="subcellular location">
    <subcellularLocation>
        <location evidence="1">Membrane</location>
        <topology evidence="1">Multi-pass membrane protein</topology>
    </subcellularLocation>
</comment>
<dbReference type="OrthoDB" id="5215911at2759"/>
<proteinExistence type="predicted"/>
<evidence type="ECO:0000256" key="4">
    <source>
        <dbReference type="ARBA" id="ARBA00023136"/>
    </source>
</evidence>
<sequence>MSILTVFFIVALEETKFVPTVRQTSLGDQDSLYRIESDLKGRASVVELERGPQGDAMFRPAKKRSCLRGARLQLITKTDESLWKGFYFPIHSWWFPHVVFSWLQLGSSICWLVVMGSVLAIVFSAPPYNFDAAGLGYMTAGQAVGAVFGAVYGGYCVDKTILWRAKRNDGWFEPEMRLWLYPFPAIAMAAGLVIFGVSADRGAHWIVPSIGGALFAFSFGAISDISTAIVLDSFPNVSRARSPETVALLYCPVLLRCLLVGLCMTRVDARQIVSQTFVAITFFRNAISMTGPFSVTPWLEVMSVTNLFIVAAAIGLVINALAIPLAIWGKQARRSVASRYEYLSSQSE</sequence>
<evidence type="ECO:0000313" key="7">
    <source>
        <dbReference type="Proteomes" id="UP000019374"/>
    </source>
</evidence>
<keyword evidence="4 5" id="KW-0472">Membrane</keyword>
<feature type="transmembrane region" description="Helical" evidence="5">
    <location>
        <begin position="99"/>
        <end position="123"/>
    </location>
</feature>
<evidence type="ECO:0000256" key="3">
    <source>
        <dbReference type="ARBA" id="ARBA00022989"/>
    </source>
</evidence>
<feature type="transmembrane region" description="Helical" evidence="5">
    <location>
        <begin position="135"/>
        <end position="157"/>
    </location>
</feature>
<reference evidence="6 7" key="1">
    <citation type="journal article" date="2013" name="Chin. Sci. Bull.">
        <title>Genome survey uncovers the secrets of sex and lifestyle in caterpillar fungus.</title>
        <authorList>
            <person name="Hu X."/>
            <person name="Zhang Y."/>
            <person name="Xiao G."/>
            <person name="Zheng P."/>
            <person name="Xia Y."/>
            <person name="Zhang X."/>
            <person name="St Leger R.J."/>
            <person name="Liu X."/>
            <person name="Wang C."/>
        </authorList>
    </citation>
    <scope>NUCLEOTIDE SEQUENCE [LARGE SCALE GENOMIC DNA]</scope>
    <source>
        <strain evidence="7">Co18 / CGMCC 3.14243</strain>
        <tissue evidence="6">Fruit-body</tissue>
    </source>
</reference>
<gene>
    <name evidence="6" type="ORF">OCS_06623</name>
</gene>